<protein>
    <submittedName>
        <fullName evidence="2">Uncharacterized protein</fullName>
    </submittedName>
</protein>
<sequence>MEQVNQVTSNSTESRCKRGNSINARKEREFKNQLAFQHCLLIGVLNQFASIVLEKPGKQSKMTTTIPFVFSIIIDKTILNIKDLAEYQCSLIKKEEIQNRLPFKTVNRRYKKNISATIMNLVYDICYELGVNFISKLSKQSNKSVQIERIDKIYLNEQDIIPKENIMSFGRQINLYLLSLLSNKKQLVLKKEDKSIQSLLAQSILHSSINSPSSQIPLTISSSF</sequence>
<organism evidence="2 3">
    <name type="scientific">Entamoeba histolytica</name>
    <dbReference type="NCBI Taxonomy" id="5759"/>
    <lineage>
        <taxon>Eukaryota</taxon>
        <taxon>Amoebozoa</taxon>
        <taxon>Evosea</taxon>
        <taxon>Archamoebae</taxon>
        <taxon>Mastigamoebida</taxon>
        <taxon>Entamoebidae</taxon>
        <taxon>Entamoeba</taxon>
    </lineage>
</organism>
<dbReference type="OMA" id="AQKERQF"/>
<comment type="caution">
    <text evidence="2">The sequence shown here is derived from an EMBL/GenBank/DDBJ whole genome shotgun (WGS) entry which is preliminary data.</text>
</comment>
<dbReference type="VEuPathDB" id="AmoebaDB:EHI_192580"/>
<dbReference type="VEuPathDB" id="AmoebaDB:EHI8A_201730"/>
<proteinExistence type="predicted"/>
<gene>
    <name evidence="2" type="ORF">CL6EHI_192580</name>
</gene>
<evidence type="ECO:0000256" key="1">
    <source>
        <dbReference type="SAM" id="MobiDB-lite"/>
    </source>
</evidence>
<dbReference type="VEuPathDB" id="AmoebaDB:EHI5A_142630"/>
<name>A0A5K1URZ8_ENTHI</name>
<feature type="region of interest" description="Disordered" evidence="1">
    <location>
        <begin position="1"/>
        <end position="20"/>
    </location>
</feature>
<dbReference type="EMBL" id="BDEQ01000001">
    <property type="protein sequence ID" value="GAT95066.1"/>
    <property type="molecule type" value="Genomic_DNA"/>
</dbReference>
<dbReference type="AlphaFoldDB" id="A0A5K1URZ8"/>
<evidence type="ECO:0000313" key="2">
    <source>
        <dbReference type="EMBL" id="GAT95066.1"/>
    </source>
</evidence>
<accession>A0A5K1URZ8</accession>
<dbReference type="VEuPathDB" id="AmoebaDB:KM1_054030"/>
<dbReference type="Proteomes" id="UP000078387">
    <property type="component" value="Unassembled WGS sequence"/>
</dbReference>
<reference evidence="2 3" key="1">
    <citation type="submission" date="2016-05" db="EMBL/GenBank/DDBJ databases">
        <title>First whole genome sequencing of Entamoeba histolytica HM1:IMSS-clone-6.</title>
        <authorList>
            <person name="Mukherjee Avik.K."/>
            <person name="Izumyama S."/>
            <person name="Nakada-Tsukui K."/>
            <person name="Nozaki T."/>
        </authorList>
    </citation>
    <scope>NUCLEOTIDE SEQUENCE [LARGE SCALE GENOMIC DNA]</scope>
    <source>
        <strain evidence="2 3">HM1:IMSS clone 6</strain>
    </source>
</reference>
<feature type="compositionally biased region" description="Polar residues" evidence="1">
    <location>
        <begin position="1"/>
        <end position="13"/>
    </location>
</feature>
<dbReference type="VEuPathDB" id="AmoebaDB:EHI7A_099600"/>
<evidence type="ECO:0000313" key="3">
    <source>
        <dbReference type="Proteomes" id="UP000078387"/>
    </source>
</evidence>